<dbReference type="AlphaFoldDB" id="H5TMU9"/>
<feature type="transmembrane region" description="Helical" evidence="8">
    <location>
        <begin position="436"/>
        <end position="456"/>
    </location>
</feature>
<evidence type="ECO:0000256" key="3">
    <source>
        <dbReference type="ARBA" id="ARBA00022475"/>
    </source>
</evidence>
<feature type="transmembrane region" description="Helical" evidence="8">
    <location>
        <begin position="397"/>
        <end position="416"/>
    </location>
</feature>
<feature type="transmembrane region" description="Helical" evidence="8">
    <location>
        <begin position="223"/>
        <end position="243"/>
    </location>
</feature>
<feature type="transmembrane region" description="Helical" evidence="8">
    <location>
        <begin position="159"/>
        <end position="180"/>
    </location>
</feature>
<feature type="transmembrane region" description="Helical" evidence="8">
    <location>
        <begin position="192"/>
        <end position="211"/>
    </location>
</feature>
<evidence type="ECO:0000256" key="1">
    <source>
        <dbReference type="ARBA" id="ARBA00004651"/>
    </source>
</evidence>
<dbReference type="Gene3D" id="1.20.1250.20">
    <property type="entry name" value="MFS general substrate transporter like domains"/>
    <property type="match status" value="1"/>
</dbReference>
<feature type="transmembrane region" description="Helical" evidence="8">
    <location>
        <begin position="325"/>
        <end position="344"/>
    </location>
</feature>
<comment type="subcellular location">
    <subcellularLocation>
        <location evidence="1">Cell membrane</location>
        <topology evidence="1">Multi-pass membrane protein</topology>
    </subcellularLocation>
</comment>
<keyword evidence="2" id="KW-0813">Transport</keyword>
<dbReference type="PANTHER" id="PTHR42718">
    <property type="entry name" value="MAJOR FACILITATOR SUPERFAMILY MULTIDRUG TRANSPORTER MFSC"/>
    <property type="match status" value="1"/>
</dbReference>
<feature type="transmembrane region" description="Helical" evidence="8">
    <location>
        <begin position="297"/>
        <end position="318"/>
    </location>
</feature>
<evidence type="ECO:0000313" key="11">
    <source>
        <dbReference type="Proteomes" id="UP000005038"/>
    </source>
</evidence>
<feature type="transmembrane region" description="Helical" evidence="8">
    <location>
        <begin position="350"/>
        <end position="376"/>
    </location>
</feature>
<feature type="transmembrane region" description="Helical" evidence="8">
    <location>
        <begin position="49"/>
        <end position="66"/>
    </location>
</feature>
<dbReference type="Pfam" id="PF07690">
    <property type="entry name" value="MFS_1"/>
    <property type="match status" value="1"/>
</dbReference>
<dbReference type="NCBIfam" id="TIGR00711">
    <property type="entry name" value="efflux_EmrB"/>
    <property type="match status" value="1"/>
</dbReference>
<gene>
    <name evidence="10" type="ORF">GOOTI_123_00210</name>
</gene>
<evidence type="ECO:0000256" key="7">
    <source>
        <dbReference type="SAM" id="MobiDB-lite"/>
    </source>
</evidence>
<dbReference type="GO" id="GO:0022857">
    <property type="term" value="F:transmembrane transporter activity"/>
    <property type="evidence" value="ECO:0007669"/>
    <property type="project" value="InterPro"/>
</dbReference>
<evidence type="ECO:0000256" key="8">
    <source>
        <dbReference type="SAM" id="Phobius"/>
    </source>
</evidence>
<dbReference type="PANTHER" id="PTHR42718:SF49">
    <property type="entry name" value="EXPORT PROTEIN"/>
    <property type="match status" value="1"/>
</dbReference>
<organism evidence="10 11">
    <name type="scientific">Gordonia otitidis (strain DSM 44809 / CCUG 52243 / JCM 12355 / NBRC 100426 / IFM 10032)</name>
    <dbReference type="NCBI Taxonomy" id="1108044"/>
    <lineage>
        <taxon>Bacteria</taxon>
        <taxon>Bacillati</taxon>
        <taxon>Actinomycetota</taxon>
        <taxon>Actinomycetes</taxon>
        <taxon>Mycobacteriales</taxon>
        <taxon>Gordoniaceae</taxon>
        <taxon>Gordonia</taxon>
    </lineage>
</organism>
<keyword evidence="6 8" id="KW-0472">Membrane</keyword>
<evidence type="ECO:0000313" key="10">
    <source>
        <dbReference type="EMBL" id="GAB34807.1"/>
    </source>
</evidence>
<dbReference type="InterPro" id="IPR011701">
    <property type="entry name" value="MFS"/>
</dbReference>
<feature type="transmembrane region" description="Helical" evidence="8">
    <location>
        <begin position="7"/>
        <end position="29"/>
    </location>
</feature>
<feature type="domain" description="Major facilitator superfamily (MFS) profile" evidence="9">
    <location>
        <begin position="7"/>
        <end position="460"/>
    </location>
</feature>
<dbReference type="SUPFAM" id="SSF103473">
    <property type="entry name" value="MFS general substrate transporter"/>
    <property type="match status" value="1"/>
</dbReference>
<keyword evidence="5 8" id="KW-1133">Transmembrane helix</keyword>
<keyword evidence="11" id="KW-1185">Reference proteome</keyword>
<feature type="transmembrane region" description="Helical" evidence="8">
    <location>
        <begin position="132"/>
        <end position="153"/>
    </location>
</feature>
<dbReference type="EMBL" id="BAFB01000123">
    <property type="protein sequence ID" value="GAB34807.1"/>
    <property type="molecule type" value="Genomic_DNA"/>
</dbReference>
<reference evidence="10" key="1">
    <citation type="submission" date="2012-02" db="EMBL/GenBank/DDBJ databases">
        <title>Whole genome shotgun sequence of Gordonia otitidis NBRC 100426.</title>
        <authorList>
            <person name="Yoshida I."/>
            <person name="Hosoyama A."/>
            <person name="Tsuchikane K."/>
            <person name="Katsumata H."/>
            <person name="Yamazaki S."/>
            <person name="Fujita N."/>
        </authorList>
    </citation>
    <scope>NUCLEOTIDE SEQUENCE [LARGE SCALE GENOMIC DNA]</scope>
    <source>
        <strain evidence="10">NBRC 100426</strain>
    </source>
</reference>
<dbReference type="GO" id="GO:0005886">
    <property type="term" value="C:plasma membrane"/>
    <property type="evidence" value="ECO:0007669"/>
    <property type="project" value="UniProtKB-SubCell"/>
</dbReference>
<protein>
    <submittedName>
        <fullName evidence="10">Drug resistance transporter</fullName>
    </submittedName>
</protein>
<dbReference type="STRING" id="1108044.GOOTI_123_00210"/>
<dbReference type="Gene3D" id="1.20.1720.10">
    <property type="entry name" value="Multidrug resistance protein D"/>
    <property type="match status" value="1"/>
</dbReference>
<feature type="transmembrane region" description="Helical" evidence="8">
    <location>
        <begin position="264"/>
        <end position="285"/>
    </location>
</feature>
<feature type="compositionally biased region" description="Low complexity" evidence="7">
    <location>
        <begin position="477"/>
        <end position="487"/>
    </location>
</feature>
<dbReference type="InterPro" id="IPR036259">
    <property type="entry name" value="MFS_trans_sf"/>
</dbReference>
<proteinExistence type="predicted"/>
<evidence type="ECO:0000256" key="6">
    <source>
        <dbReference type="ARBA" id="ARBA00023136"/>
    </source>
</evidence>
<name>H5TMU9_GORO1</name>
<accession>H5TMU9</accession>
<feature type="transmembrane region" description="Helical" evidence="8">
    <location>
        <begin position="73"/>
        <end position="92"/>
    </location>
</feature>
<dbReference type="Proteomes" id="UP000005038">
    <property type="component" value="Unassembled WGS sequence"/>
</dbReference>
<feature type="region of interest" description="Disordered" evidence="7">
    <location>
        <begin position="465"/>
        <end position="487"/>
    </location>
</feature>
<dbReference type="RefSeq" id="WP_007239036.1">
    <property type="nucleotide sequence ID" value="NZ_BAFB01000123.1"/>
</dbReference>
<dbReference type="CDD" id="cd17321">
    <property type="entry name" value="MFS_MMR_MDR_like"/>
    <property type="match status" value="1"/>
</dbReference>
<evidence type="ECO:0000256" key="2">
    <source>
        <dbReference type="ARBA" id="ARBA00022448"/>
    </source>
</evidence>
<dbReference type="PROSITE" id="PS50850">
    <property type="entry name" value="MFS"/>
    <property type="match status" value="1"/>
</dbReference>
<evidence type="ECO:0000259" key="9">
    <source>
        <dbReference type="PROSITE" id="PS50850"/>
    </source>
</evidence>
<dbReference type="InterPro" id="IPR004638">
    <property type="entry name" value="EmrB-like"/>
</dbReference>
<comment type="caution">
    <text evidence="10">The sequence shown here is derived from an EMBL/GenBank/DDBJ whole genome shotgun (WGS) entry which is preliminary data.</text>
</comment>
<evidence type="ECO:0000256" key="5">
    <source>
        <dbReference type="ARBA" id="ARBA00022989"/>
    </source>
</evidence>
<keyword evidence="3" id="KW-1003">Cell membrane</keyword>
<keyword evidence="4 8" id="KW-0812">Transmembrane</keyword>
<dbReference type="OrthoDB" id="9781469at2"/>
<feature type="transmembrane region" description="Helical" evidence="8">
    <location>
        <begin position="98"/>
        <end position="120"/>
    </location>
</feature>
<dbReference type="InterPro" id="IPR020846">
    <property type="entry name" value="MFS_dom"/>
</dbReference>
<sequence length="487" mass="50590">MERKWWTLVVVCAATFMLLLDVTIVVVALPDIKTALGASFSQLQWVTDAYALALASLLLTSGSIADKFGRRRIFSIGLVIFTLGSLLCGVAQDPVMLIVSRALQGVGGAALFSTSLALLASTFHGRERGVAFGAWGAVTGVSTALGPILGGVLTTGVSWRAIFLVNLPIGIVALLITWKLVDESRSPHARRIDWPGVVSFTAGLVALVYGFTEAGQHSWSDGVVVGSFIAAAVLLVVFVVIELRVDEPMFDLSLLRIPTFTGGLIAAFAMNGSLFAMLLYVVLYLQDGLGYSALQTGLRLLVMSGCTMVSATIAGRLSEKMPVRWLIGPGLIIVGVGLFVMAGLDQNSSWTHLIPGLIVAGIGSGLVNPPLAATAVGVVDVHRSGMASGINTTFRQIGIAVGIAVYGTAFSSQLSSSMRENPAGGKHAAYADALNTLFWISGAVALIGGVAALLLIRSRDFVPHGPAPTPDGRGDSSSEGAGVSAVA</sequence>
<dbReference type="PRINTS" id="PR01036">
    <property type="entry name" value="TCRTETB"/>
</dbReference>
<evidence type="ECO:0000256" key="4">
    <source>
        <dbReference type="ARBA" id="ARBA00022692"/>
    </source>
</evidence>